<protein>
    <submittedName>
        <fullName evidence="1">Uncharacterized protein</fullName>
    </submittedName>
</protein>
<dbReference type="Proteomes" id="UP001231649">
    <property type="component" value="Chromosome 25"/>
</dbReference>
<sequence length="104" mass="11743">MKNFLLICLYFALLNITCCGIVTNVSKKSSGRPWDRALRAGRDDDEGKRGRTRVTPGQYCLCSKIYDPVCASNNESYFNLCYLECKVHKALNVTVVHQGNCIPY</sequence>
<accession>A0ACC2Q5W0</accession>
<reference evidence="1" key="1">
    <citation type="submission" date="2023-03" db="EMBL/GenBank/DDBJ databases">
        <title>Chromosome-level genomes of two armyworms, Mythimna separata and Mythimna loreyi, provide insights into the biosynthesis and reception of sex pheromones.</title>
        <authorList>
            <person name="Zhao H."/>
        </authorList>
    </citation>
    <scope>NUCLEOTIDE SEQUENCE</scope>
    <source>
        <strain evidence="1">BeijingLab</strain>
    </source>
</reference>
<name>A0ACC2Q5W0_9NEOP</name>
<organism evidence="1 2">
    <name type="scientific">Mythimna loreyi</name>
    <dbReference type="NCBI Taxonomy" id="667449"/>
    <lineage>
        <taxon>Eukaryota</taxon>
        <taxon>Metazoa</taxon>
        <taxon>Ecdysozoa</taxon>
        <taxon>Arthropoda</taxon>
        <taxon>Hexapoda</taxon>
        <taxon>Insecta</taxon>
        <taxon>Pterygota</taxon>
        <taxon>Neoptera</taxon>
        <taxon>Endopterygota</taxon>
        <taxon>Lepidoptera</taxon>
        <taxon>Glossata</taxon>
        <taxon>Ditrysia</taxon>
        <taxon>Noctuoidea</taxon>
        <taxon>Noctuidae</taxon>
        <taxon>Noctuinae</taxon>
        <taxon>Hadenini</taxon>
        <taxon>Mythimna</taxon>
    </lineage>
</organism>
<evidence type="ECO:0000313" key="1">
    <source>
        <dbReference type="EMBL" id="KAJ8708700.1"/>
    </source>
</evidence>
<comment type="caution">
    <text evidence="1">The sequence shown here is derived from an EMBL/GenBank/DDBJ whole genome shotgun (WGS) entry which is preliminary data.</text>
</comment>
<evidence type="ECO:0000313" key="2">
    <source>
        <dbReference type="Proteomes" id="UP001231649"/>
    </source>
</evidence>
<dbReference type="EMBL" id="CM056801">
    <property type="protein sequence ID" value="KAJ8708700.1"/>
    <property type="molecule type" value="Genomic_DNA"/>
</dbReference>
<keyword evidence="2" id="KW-1185">Reference proteome</keyword>
<proteinExistence type="predicted"/>
<gene>
    <name evidence="1" type="ORF">PYW08_010082</name>
</gene>